<reference evidence="1" key="1">
    <citation type="submission" date="2019-12" db="EMBL/GenBank/DDBJ databases">
        <title>Genome sequencing and annotation of Brassica cretica.</title>
        <authorList>
            <person name="Studholme D.J."/>
            <person name="Sarris P.F."/>
        </authorList>
    </citation>
    <scope>NUCLEOTIDE SEQUENCE</scope>
    <source>
        <strain evidence="1">PFS-001/15</strain>
        <tissue evidence="1">Leaf</tissue>
    </source>
</reference>
<comment type="caution">
    <text evidence="1">The sequence shown here is derived from an EMBL/GenBank/DDBJ whole genome shotgun (WGS) entry which is preliminary data.</text>
</comment>
<protein>
    <submittedName>
        <fullName evidence="1">Uncharacterized protein</fullName>
    </submittedName>
</protein>
<dbReference type="Proteomes" id="UP000712281">
    <property type="component" value="Unassembled WGS sequence"/>
</dbReference>
<sequence length="230" mass="26798">MFETFTDGLQTALLTSVENALTTALQNLRNRLAVQSQQAIFMEINSKDDLCGEYREIIGDPIFDIYDDDNHIQDLSNELNVQDQEAEYLKFSSEKRVQIFNKINSKDVYGHEKQNMNGVSWKEDCLGFLSYQDMKNRQIMFTKVRKVATKRSMFDSGFMENLFVQSEVIVYKEIMGPAIYDRYVEDMMMLEPIDFVFSKDAFKTTKAYVRDFLSAIKTEESNCTTRTLED</sequence>
<evidence type="ECO:0000313" key="1">
    <source>
        <dbReference type="EMBL" id="KAF2579187.1"/>
    </source>
</evidence>
<name>A0A8S9JD52_BRACR</name>
<dbReference type="EMBL" id="QGKW02001660">
    <property type="protein sequence ID" value="KAF2579187.1"/>
    <property type="molecule type" value="Genomic_DNA"/>
</dbReference>
<proteinExistence type="predicted"/>
<gene>
    <name evidence="1" type="ORF">F2Q68_00004940</name>
</gene>
<evidence type="ECO:0000313" key="2">
    <source>
        <dbReference type="Proteomes" id="UP000712281"/>
    </source>
</evidence>
<organism evidence="1 2">
    <name type="scientific">Brassica cretica</name>
    <name type="common">Mustard</name>
    <dbReference type="NCBI Taxonomy" id="69181"/>
    <lineage>
        <taxon>Eukaryota</taxon>
        <taxon>Viridiplantae</taxon>
        <taxon>Streptophyta</taxon>
        <taxon>Embryophyta</taxon>
        <taxon>Tracheophyta</taxon>
        <taxon>Spermatophyta</taxon>
        <taxon>Magnoliopsida</taxon>
        <taxon>eudicotyledons</taxon>
        <taxon>Gunneridae</taxon>
        <taxon>Pentapetalae</taxon>
        <taxon>rosids</taxon>
        <taxon>malvids</taxon>
        <taxon>Brassicales</taxon>
        <taxon>Brassicaceae</taxon>
        <taxon>Brassiceae</taxon>
        <taxon>Brassica</taxon>
    </lineage>
</organism>
<accession>A0A8S9JD52</accession>
<dbReference type="AlphaFoldDB" id="A0A8S9JD52"/>